<keyword evidence="7" id="KW-0460">Magnesium</keyword>
<dbReference type="InterPro" id="IPR000873">
    <property type="entry name" value="AMP-dep_synth/lig_dom"/>
</dbReference>
<evidence type="ECO:0000256" key="3">
    <source>
        <dbReference type="ARBA" id="ARBA00005005"/>
    </source>
</evidence>
<dbReference type="InterPro" id="IPR050237">
    <property type="entry name" value="ATP-dep_AMP-bd_enzyme"/>
</dbReference>
<dbReference type="GO" id="GO:0005524">
    <property type="term" value="F:ATP binding"/>
    <property type="evidence" value="ECO:0007669"/>
    <property type="project" value="UniProtKB-KW"/>
</dbReference>
<dbReference type="FunFam" id="3.30.300.30:FF:000006">
    <property type="entry name" value="Long-chain-fatty-acid--CoA ligase FadD"/>
    <property type="match status" value="1"/>
</dbReference>
<dbReference type="Pfam" id="PF13193">
    <property type="entry name" value="AMP-binding_C"/>
    <property type="match status" value="1"/>
</dbReference>
<evidence type="ECO:0000256" key="7">
    <source>
        <dbReference type="ARBA" id="ARBA00022842"/>
    </source>
</evidence>
<dbReference type="KEGG" id="mcau:MIT9_P0282"/>
<sequence>MELEDARPDALVILEQLLPKLAKVPAAYRPRRQIVVRAGDLLEAWKRPAADWLARWRGRSWPRWPQQALAFHELLQTRTDPVPVPLSPADPAFLQYTGGTTGTPKGAVLSHANLLANVEQVRLWLTCSGWRRPLRPGRERLVTALPLSHIFALTANLWVGLSIGSHNQLVPDPRNLRDLVRVLRRSRFTAITGVNTLFDHLLRAPGFARLDFSHLGLTVAGGMPMHPTVAERWQAVTGCPVIEGYGLTEASPVVTLNPLDLERYNGSIGLPLPGTDCRLRRDGEDAPPGEAGELCVRGPQVMQGYWNRPEETAATFTADGWLRTGDIARMDADGFFYIVDRKKDMILVSGFNVYPSEIEAVVSQHPGVRECAAVGVPDPDTGEAVMLFVVRQDPDLDESALRAWCRERLTAYKRPRRIVFLDELPKSAIGKVLRRQLREAARARI</sequence>
<dbReference type="Gene3D" id="3.40.50.12780">
    <property type="entry name" value="N-terminal domain of ligase-like"/>
    <property type="match status" value="1"/>
</dbReference>
<dbReference type="InterPro" id="IPR025110">
    <property type="entry name" value="AMP-bd_C"/>
</dbReference>
<keyword evidence="15" id="KW-1185">Reference proteome</keyword>
<evidence type="ECO:0000256" key="9">
    <source>
        <dbReference type="ARBA" id="ARBA00026121"/>
    </source>
</evidence>
<dbReference type="InterPro" id="IPR042099">
    <property type="entry name" value="ANL_N_sf"/>
</dbReference>
<evidence type="ECO:0000313" key="15">
    <source>
        <dbReference type="Proteomes" id="UP001321825"/>
    </source>
</evidence>
<dbReference type="AlphaFoldDB" id="A0AAU9C5M4"/>
<evidence type="ECO:0000256" key="6">
    <source>
        <dbReference type="ARBA" id="ARBA00022840"/>
    </source>
</evidence>
<dbReference type="GO" id="GO:0004467">
    <property type="term" value="F:long-chain fatty acid-CoA ligase activity"/>
    <property type="evidence" value="ECO:0007669"/>
    <property type="project" value="UniProtKB-EC"/>
</dbReference>
<name>A0AAU9C5M4_9GAMM</name>
<keyword evidence="5" id="KW-0547">Nucleotide-binding</keyword>
<dbReference type="Gene3D" id="3.30.300.30">
    <property type="match status" value="1"/>
</dbReference>
<dbReference type="EC" id="6.2.1.3" evidence="9"/>
<keyword evidence="4 14" id="KW-0436">Ligase</keyword>
<proteinExistence type="predicted"/>
<keyword evidence="6" id="KW-0067">ATP-binding</keyword>
<dbReference type="InterPro" id="IPR020845">
    <property type="entry name" value="AMP-binding_CS"/>
</dbReference>
<feature type="domain" description="AMP-dependent synthetase/ligase" evidence="12">
    <location>
        <begin position="3"/>
        <end position="306"/>
    </location>
</feature>
<organism evidence="14 15">
    <name type="scientific">Methylomarinovum caldicuralii</name>
    <dbReference type="NCBI Taxonomy" id="438856"/>
    <lineage>
        <taxon>Bacteria</taxon>
        <taxon>Pseudomonadati</taxon>
        <taxon>Pseudomonadota</taxon>
        <taxon>Gammaproteobacteria</taxon>
        <taxon>Methylococcales</taxon>
        <taxon>Methylothermaceae</taxon>
        <taxon>Methylomarinovum</taxon>
    </lineage>
</organism>
<dbReference type="PANTHER" id="PTHR43767">
    <property type="entry name" value="LONG-CHAIN-FATTY-ACID--COA LIGASE"/>
    <property type="match status" value="1"/>
</dbReference>
<evidence type="ECO:0000256" key="11">
    <source>
        <dbReference type="ARBA" id="ARBA00042773"/>
    </source>
</evidence>
<evidence type="ECO:0000256" key="2">
    <source>
        <dbReference type="ARBA" id="ARBA00004170"/>
    </source>
</evidence>
<evidence type="ECO:0000259" key="12">
    <source>
        <dbReference type="Pfam" id="PF00501"/>
    </source>
</evidence>
<dbReference type="GO" id="GO:0016020">
    <property type="term" value="C:membrane"/>
    <property type="evidence" value="ECO:0007669"/>
    <property type="project" value="UniProtKB-SubCell"/>
</dbReference>
<gene>
    <name evidence="14" type="ORF">MIT9_P0282</name>
</gene>
<comment type="subcellular location">
    <subcellularLocation>
        <location evidence="2">Membrane</location>
        <topology evidence="2">Peripheral membrane protein</topology>
    </subcellularLocation>
</comment>
<evidence type="ECO:0000259" key="13">
    <source>
        <dbReference type="Pfam" id="PF13193"/>
    </source>
</evidence>
<comment type="cofactor">
    <cofactor evidence="1">
        <name>Mg(2+)</name>
        <dbReference type="ChEBI" id="CHEBI:18420"/>
    </cofactor>
</comment>
<evidence type="ECO:0000256" key="8">
    <source>
        <dbReference type="ARBA" id="ARBA00023136"/>
    </source>
</evidence>
<evidence type="ECO:0000256" key="1">
    <source>
        <dbReference type="ARBA" id="ARBA00001946"/>
    </source>
</evidence>
<keyword evidence="8" id="KW-0472">Membrane</keyword>
<evidence type="ECO:0000256" key="10">
    <source>
        <dbReference type="ARBA" id="ARBA00039545"/>
    </source>
</evidence>
<dbReference type="PANTHER" id="PTHR43767:SF8">
    <property type="entry name" value="LONG-CHAIN-FATTY-ACID--COA LIGASE"/>
    <property type="match status" value="1"/>
</dbReference>
<dbReference type="InterPro" id="IPR045851">
    <property type="entry name" value="AMP-bd_C_sf"/>
</dbReference>
<dbReference type="RefSeq" id="WP_317705659.1">
    <property type="nucleotide sequence ID" value="NZ_AP024714.1"/>
</dbReference>
<accession>A0AAU9C5M4</accession>
<evidence type="ECO:0000256" key="5">
    <source>
        <dbReference type="ARBA" id="ARBA00022741"/>
    </source>
</evidence>
<evidence type="ECO:0000256" key="4">
    <source>
        <dbReference type="ARBA" id="ARBA00022598"/>
    </source>
</evidence>
<dbReference type="Pfam" id="PF00501">
    <property type="entry name" value="AMP-binding"/>
    <property type="match status" value="1"/>
</dbReference>
<evidence type="ECO:0000313" key="14">
    <source>
        <dbReference type="EMBL" id="BCX80706.1"/>
    </source>
</evidence>
<dbReference type="SUPFAM" id="SSF56801">
    <property type="entry name" value="Acetyl-CoA synthetase-like"/>
    <property type="match status" value="1"/>
</dbReference>
<reference evidence="15" key="1">
    <citation type="journal article" date="2024" name="Int. J. Syst. Evol. Microbiol.">
        <title>Methylomarinovum tepidoasis sp. nov., a moderately thermophilic methanotroph of the family Methylothermaceae isolated from a deep-sea hydrothermal field.</title>
        <authorList>
            <person name="Hirayama H."/>
            <person name="Takaki Y."/>
            <person name="Abe M."/>
            <person name="Miyazaki M."/>
            <person name="Uematsu K."/>
            <person name="Matsui Y."/>
            <person name="Takai K."/>
        </authorList>
    </citation>
    <scope>NUCLEOTIDE SEQUENCE [LARGE SCALE GENOMIC DNA]</scope>
    <source>
        <strain evidence="15">IT-9</strain>
    </source>
</reference>
<comment type="pathway">
    <text evidence="3">Lipid metabolism; fatty acid beta-oxidation.</text>
</comment>
<dbReference type="EMBL" id="AP024714">
    <property type="protein sequence ID" value="BCX80706.1"/>
    <property type="molecule type" value="Genomic_DNA"/>
</dbReference>
<dbReference type="PROSITE" id="PS00455">
    <property type="entry name" value="AMP_BINDING"/>
    <property type="match status" value="1"/>
</dbReference>
<protein>
    <recommendedName>
        <fullName evidence="10">Long-chain-fatty-acid--CoA ligase</fullName>
        <ecNumber evidence="9">6.2.1.3</ecNumber>
    </recommendedName>
    <alternativeName>
        <fullName evidence="11">Long-chain acyl-CoA synthetase</fullName>
    </alternativeName>
</protein>
<dbReference type="Proteomes" id="UP001321825">
    <property type="component" value="Chromosome"/>
</dbReference>
<feature type="domain" description="AMP-binding enzyme C-terminal" evidence="13">
    <location>
        <begin position="357"/>
        <end position="431"/>
    </location>
</feature>